<dbReference type="RefSeq" id="WP_195895147.1">
    <property type="nucleotide sequence ID" value="NZ_JADOGI010000023.1"/>
</dbReference>
<evidence type="ECO:0000313" key="2">
    <source>
        <dbReference type="EMBL" id="MBF8186169.1"/>
    </source>
</evidence>
<comment type="caution">
    <text evidence="2">The sequence shown here is derived from an EMBL/GenBank/DDBJ whole genome shotgun (WGS) entry which is preliminary data.</text>
</comment>
<evidence type="ECO:0000259" key="1">
    <source>
        <dbReference type="Pfam" id="PF08241"/>
    </source>
</evidence>
<sequence length="265" mass="28379">MSDTWNDAVTDPVTSAFLTLHDGLPRQGPGSDDTTRRLLALAGPLPRRPRALDIGCGPGRASLLLAGGAGAEVTAVDLYQPYLDDLTQAAADRGLGHAISTVRASMADLPFTDQSFDVIWAEGSVYLMGFDAALRSWRRLLAPGGVLVLTECEWTTGSPSGPARAYWDGIYPLRTPEGNLAAAHAAGYDVPALHPLPDGDWFDEYYTPLADRLQAADLTVPGMREAVADTREEITMRREHGAEYGYTGYILRPRTSTETGGGTAT</sequence>
<reference evidence="2" key="1">
    <citation type="submission" date="2020-11" db="EMBL/GenBank/DDBJ databases">
        <title>Whole-genome analyses of Nonomuraea sp. K274.</title>
        <authorList>
            <person name="Veyisoglu A."/>
        </authorList>
    </citation>
    <scope>NUCLEOTIDE SEQUENCE</scope>
    <source>
        <strain evidence="2">K274</strain>
    </source>
</reference>
<proteinExistence type="predicted"/>
<dbReference type="EMBL" id="JADOGI010000023">
    <property type="protein sequence ID" value="MBF8186169.1"/>
    <property type="molecule type" value="Genomic_DNA"/>
</dbReference>
<dbReference type="SUPFAM" id="SSF53335">
    <property type="entry name" value="S-adenosyl-L-methionine-dependent methyltransferases"/>
    <property type="match status" value="1"/>
</dbReference>
<keyword evidence="3" id="KW-1185">Reference proteome</keyword>
<name>A0A931EVZ3_9ACTN</name>
<gene>
    <name evidence="2" type="ORF">ITP53_10490</name>
</gene>
<keyword evidence="2" id="KW-0489">Methyltransferase</keyword>
<dbReference type="PANTHER" id="PTHR43464">
    <property type="entry name" value="METHYLTRANSFERASE"/>
    <property type="match status" value="1"/>
</dbReference>
<dbReference type="Proteomes" id="UP000605361">
    <property type="component" value="Unassembled WGS sequence"/>
</dbReference>
<protein>
    <submittedName>
        <fullName evidence="2">Class I SAM-dependent methyltransferase</fullName>
    </submittedName>
</protein>
<dbReference type="AlphaFoldDB" id="A0A931EVZ3"/>
<dbReference type="GO" id="GO:0032259">
    <property type="term" value="P:methylation"/>
    <property type="evidence" value="ECO:0007669"/>
    <property type="project" value="UniProtKB-KW"/>
</dbReference>
<feature type="domain" description="Methyltransferase type 11" evidence="1">
    <location>
        <begin position="52"/>
        <end position="149"/>
    </location>
</feature>
<dbReference type="Pfam" id="PF08241">
    <property type="entry name" value="Methyltransf_11"/>
    <property type="match status" value="1"/>
</dbReference>
<dbReference type="InterPro" id="IPR029063">
    <property type="entry name" value="SAM-dependent_MTases_sf"/>
</dbReference>
<evidence type="ECO:0000313" key="3">
    <source>
        <dbReference type="Proteomes" id="UP000605361"/>
    </source>
</evidence>
<accession>A0A931EVZ3</accession>
<dbReference type="GO" id="GO:0008757">
    <property type="term" value="F:S-adenosylmethionine-dependent methyltransferase activity"/>
    <property type="evidence" value="ECO:0007669"/>
    <property type="project" value="InterPro"/>
</dbReference>
<dbReference type="CDD" id="cd02440">
    <property type="entry name" value="AdoMet_MTases"/>
    <property type="match status" value="1"/>
</dbReference>
<organism evidence="2 3">
    <name type="scientific">Nonomuraea cypriaca</name>
    <dbReference type="NCBI Taxonomy" id="1187855"/>
    <lineage>
        <taxon>Bacteria</taxon>
        <taxon>Bacillati</taxon>
        <taxon>Actinomycetota</taxon>
        <taxon>Actinomycetes</taxon>
        <taxon>Streptosporangiales</taxon>
        <taxon>Streptosporangiaceae</taxon>
        <taxon>Nonomuraea</taxon>
    </lineage>
</organism>
<dbReference type="Gene3D" id="3.40.50.150">
    <property type="entry name" value="Vaccinia Virus protein VP39"/>
    <property type="match status" value="1"/>
</dbReference>
<keyword evidence="2" id="KW-0808">Transferase</keyword>
<dbReference type="InterPro" id="IPR013216">
    <property type="entry name" value="Methyltransf_11"/>
</dbReference>